<proteinExistence type="predicted"/>
<sequence length="77" mass="8383">MGNSDTEKLGKQKKVSPLDIMKSVVAASFGVQTNANREKDFQQGKFHHFVIGGIVFAILFVLLLVGLVKLVLHFAGV</sequence>
<evidence type="ECO:0000256" key="1">
    <source>
        <dbReference type="SAM" id="Phobius"/>
    </source>
</evidence>
<dbReference type="EMBL" id="UOFD01000037">
    <property type="protein sequence ID" value="VAW51919.1"/>
    <property type="molecule type" value="Genomic_DNA"/>
</dbReference>
<keyword evidence="1" id="KW-0812">Transmembrane</keyword>
<evidence type="ECO:0008006" key="3">
    <source>
        <dbReference type="Google" id="ProtNLM"/>
    </source>
</evidence>
<feature type="transmembrane region" description="Helical" evidence="1">
    <location>
        <begin position="49"/>
        <end position="72"/>
    </location>
</feature>
<dbReference type="InterPro" id="IPR021344">
    <property type="entry name" value="DUF2970"/>
</dbReference>
<name>A0A3B0WRM6_9ZZZZ</name>
<dbReference type="Pfam" id="PF11174">
    <property type="entry name" value="DUF2970"/>
    <property type="match status" value="1"/>
</dbReference>
<accession>A0A3B0WRM6</accession>
<evidence type="ECO:0000313" key="2">
    <source>
        <dbReference type="EMBL" id="VAW51919.1"/>
    </source>
</evidence>
<gene>
    <name evidence="2" type="ORF">MNBD_GAMMA06-2094</name>
</gene>
<keyword evidence="1" id="KW-0472">Membrane</keyword>
<keyword evidence="1" id="KW-1133">Transmembrane helix</keyword>
<organism evidence="2">
    <name type="scientific">hydrothermal vent metagenome</name>
    <dbReference type="NCBI Taxonomy" id="652676"/>
    <lineage>
        <taxon>unclassified sequences</taxon>
        <taxon>metagenomes</taxon>
        <taxon>ecological metagenomes</taxon>
    </lineage>
</organism>
<dbReference type="AlphaFoldDB" id="A0A3B0WRM6"/>
<reference evidence="2" key="1">
    <citation type="submission" date="2018-06" db="EMBL/GenBank/DDBJ databases">
        <authorList>
            <person name="Zhirakovskaya E."/>
        </authorList>
    </citation>
    <scope>NUCLEOTIDE SEQUENCE</scope>
</reference>
<protein>
    <recommendedName>
        <fullName evidence="3">DUF2970 domain-containing protein</fullName>
    </recommendedName>
</protein>